<evidence type="ECO:0000313" key="2">
    <source>
        <dbReference type="EMBL" id="GAA4670355.1"/>
    </source>
</evidence>
<name>A0ABP8VTJ9_9PSEU</name>
<sequence>MTNLILFLAILALLAYAIERNHRRQRPARVNGSSPHEDRDLTRITEDLRGLPPSEERRVRVPEPRGVELSRISRHAA</sequence>
<accession>A0ABP8VTJ9</accession>
<feature type="region of interest" description="Disordered" evidence="1">
    <location>
        <begin position="23"/>
        <end position="77"/>
    </location>
</feature>
<comment type="caution">
    <text evidence="2">The sequence shown here is derived from an EMBL/GenBank/DDBJ whole genome shotgun (WGS) entry which is preliminary data.</text>
</comment>
<evidence type="ECO:0000313" key="3">
    <source>
        <dbReference type="Proteomes" id="UP001500192"/>
    </source>
</evidence>
<keyword evidence="3" id="KW-1185">Reference proteome</keyword>
<evidence type="ECO:0000256" key="1">
    <source>
        <dbReference type="SAM" id="MobiDB-lite"/>
    </source>
</evidence>
<proteinExistence type="predicted"/>
<protein>
    <submittedName>
        <fullName evidence="2">Uncharacterized protein</fullName>
    </submittedName>
</protein>
<feature type="compositionally biased region" description="Basic and acidic residues" evidence="1">
    <location>
        <begin position="35"/>
        <end position="68"/>
    </location>
</feature>
<dbReference type="EMBL" id="BAABIB010000169">
    <property type="protein sequence ID" value="GAA4670355.1"/>
    <property type="molecule type" value="Genomic_DNA"/>
</dbReference>
<dbReference type="RefSeq" id="WP_346056719.1">
    <property type="nucleotide sequence ID" value="NZ_BAABIB010000169.1"/>
</dbReference>
<reference evidence="3" key="1">
    <citation type="journal article" date="2019" name="Int. J. Syst. Evol. Microbiol.">
        <title>The Global Catalogue of Microorganisms (GCM) 10K type strain sequencing project: providing services to taxonomists for standard genome sequencing and annotation.</title>
        <authorList>
            <consortium name="The Broad Institute Genomics Platform"/>
            <consortium name="The Broad Institute Genome Sequencing Center for Infectious Disease"/>
            <person name="Wu L."/>
            <person name="Ma J."/>
        </authorList>
    </citation>
    <scope>NUCLEOTIDE SEQUENCE [LARGE SCALE GENOMIC DNA]</scope>
    <source>
        <strain evidence="3">JCM 18054</strain>
    </source>
</reference>
<dbReference type="Proteomes" id="UP001500192">
    <property type="component" value="Unassembled WGS sequence"/>
</dbReference>
<gene>
    <name evidence="2" type="ORF">GCM10023214_76200</name>
</gene>
<organism evidence="2 3">
    <name type="scientific">Amycolatopsis dongchuanensis</name>
    <dbReference type="NCBI Taxonomy" id="1070866"/>
    <lineage>
        <taxon>Bacteria</taxon>
        <taxon>Bacillati</taxon>
        <taxon>Actinomycetota</taxon>
        <taxon>Actinomycetes</taxon>
        <taxon>Pseudonocardiales</taxon>
        <taxon>Pseudonocardiaceae</taxon>
        <taxon>Amycolatopsis</taxon>
    </lineage>
</organism>